<dbReference type="AlphaFoldDB" id="A0A840PYG7"/>
<dbReference type="Pfam" id="PF01609">
    <property type="entry name" value="DDE_Tnp_1"/>
    <property type="match status" value="1"/>
</dbReference>
<evidence type="ECO:0000313" key="3">
    <source>
        <dbReference type="Proteomes" id="UP000557217"/>
    </source>
</evidence>
<dbReference type="Proteomes" id="UP000557217">
    <property type="component" value="Unassembled WGS sequence"/>
</dbReference>
<evidence type="ECO:0000259" key="1">
    <source>
        <dbReference type="Pfam" id="PF01609"/>
    </source>
</evidence>
<keyword evidence="3" id="KW-1185">Reference proteome</keyword>
<dbReference type="InterPro" id="IPR002559">
    <property type="entry name" value="Transposase_11"/>
</dbReference>
<dbReference type="InterPro" id="IPR012337">
    <property type="entry name" value="RNaseH-like_sf"/>
</dbReference>
<dbReference type="Gene3D" id="3.90.350.10">
    <property type="entry name" value="Transposase Inhibitor Protein From Tn5, Chain A, domain 1"/>
    <property type="match status" value="1"/>
</dbReference>
<comment type="caution">
    <text evidence="2">The sequence shown here is derived from an EMBL/GenBank/DDBJ whole genome shotgun (WGS) entry which is preliminary data.</text>
</comment>
<proteinExistence type="predicted"/>
<dbReference type="EMBL" id="JACHGZ010000049">
    <property type="protein sequence ID" value="MBB5150364.1"/>
    <property type="molecule type" value="Genomic_DNA"/>
</dbReference>
<sequence>MDLLHYIYILGINNRDEMVDIGTTQNRSENAFRLIKLLDTKGNELHLLTNRFDMDADEIAEIYKSRWAIELFFKWMKQHLNIKKFYGHSEQAVHNQVYVSMIVYCLNVLAQLNTNSDRSTLQISRYLKAALWKSAHIWLRKIEGKSVP</sequence>
<organism evidence="2 3">
    <name type="scientific">Ureibacillus thermosphaericus</name>
    <dbReference type="NCBI Taxonomy" id="51173"/>
    <lineage>
        <taxon>Bacteria</taxon>
        <taxon>Bacillati</taxon>
        <taxon>Bacillota</taxon>
        <taxon>Bacilli</taxon>
        <taxon>Bacillales</taxon>
        <taxon>Caryophanaceae</taxon>
        <taxon>Ureibacillus</taxon>
    </lineage>
</organism>
<gene>
    <name evidence="2" type="ORF">HNR36_002784</name>
</gene>
<feature type="domain" description="Transposase IS4-like" evidence="1">
    <location>
        <begin position="26"/>
        <end position="106"/>
    </location>
</feature>
<reference evidence="2 3" key="1">
    <citation type="submission" date="2020-08" db="EMBL/GenBank/DDBJ databases">
        <title>Genomic Encyclopedia of Type Strains, Phase IV (KMG-IV): sequencing the most valuable type-strain genomes for metagenomic binning, comparative biology and taxonomic classification.</title>
        <authorList>
            <person name="Goeker M."/>
        </authorList>
    </citation>
    <scope>NUCLEOTIDE SEQUENCE [LARGE SCALE GENOMIC DNA]</scope>
    <source>
        <strain evidence="2 3">DSM 10633</strain>
    </source>
</reference>
<protein>
    <submittedName>
        <fullName evidence="2">IS4 transposase</fullName>
    </submittedName>
</protein>
<name>A0A840PYG7_URETH</name>
<dbReference type="PANTHER" id="PTHR33258:SF1">
    <property type="entry name" value="TRANSPOSASE INSL FOR INSERTION SEQUENCE ELEMENT IS186A-RELATED"/>
    <property type="match status" value="1"/>
</dbReference>
<dbReference type="GO" id="GO:0004803">
    <property type="term" value="F:transposase activity"/>
    <property type="evidence" value="ECO:0007669"/>
    <property type="project" value="InterPro"/>
</dbReference>
<dbReference type="PANTHER" id="PTHR33258">
    <property type="entry name" value="TRANSPOSASE INSL FOR INSERTION SEQUENCE ELEMENT IS186A-RELATED"/>
    <property type="match status" value="1"/>
</dbReference>
<dbReference type="SUPFAM" id="SSF53098">
    <property type="entry name" value="Ribonuclease H-like"/>
    <property type="match status" value="1"/>
</dbReference>
<accession>A0A840PYG7</accession>
<evidence type="ECO:0000313" key="2">
    <source>
        <dbReference type="EMBL" id="MBB5150364.1"/>
    </source>
</evidence>
<dbReference type="GO" id="GO:0003677">
    <property type="term" value="F:DNA binding"/>
    <property type="evidence" value="ECO:0007669"/>
    <property type="project" value="InterPro"/>
</dbReference>
<dbReference type="GO" id="GO:0006313">
    <property type="term" value="P:DNA transposition"/>
    <property type="evidence" value="ECO:0007669"/>
    <property type="project" value="InterPro"/>
</dbReference>